<feature type="domain" description="S1 motif" evidence="7">
    <location>
        <begin position="28"/>
        <end position="90"/>
    </location>
</feature>
<dbReference type="InterPro" id="IPR003029">
    <property type="entry name" value="S1_domain"/>
</dbReference>
<dbReference type="CDD" id="cd05687">
    <property type="entry name" value="S1_RPS1_repeat_ec1_hs1"/>
    <property type="match status" value="1"/>
</dbReference>
<dbReference type="InterPro" id="IPR035104">
    <property type="entry name" value="Ribosomal_protein_S1-like"/>
</dbReference>
<accession>A0ABT3FXL7</accession>
<dbReference type="RefSeq" id="WP_264503711.1">
    <property type="nucleotide sequence ID" value="NZ_JAPDDS010000022.1"/>
</dbReference>
<feature type="domain" description="S1 motif" evidence="7">
    <location>
        <begin position="453"/>
        <end position="522"/>
    </location>
</feature>
<comment type="similarity">
    <text evidence="1 6">Belongs to the bacterial ribosomal protein bS1 family.</text>
</comment>
<dbReference type="InterPro" id="IPR000110">
    <property type="entry name" value="Ribosomal_bS1"/>
</dbReference>
<proteinExistence type="inferred from homology"/>
<dbReference type="GO" id="GO:0005840">
    <property type="term" value="C:ribosome"/>
    <property type="evidence" value="ECO:0007669"/>
    <property type="project" value="UniProtKB-KW"/>
</dbReference>
<dbReference type="InterPro" id="IPR050437">
    <property type="entry name" value="Ribos_protein_bS1-like"/>
</dbReference>
<evidence type="ECO:0000256" key="1">
    <source>
        <dbReference type="ARBA" id="ARBA00006767"/>
    </source>
</evidence>
<dbReference type="PRINTS" id="PR00681">
    <property type="entry name" value="RIBOSOMALS1"/>
</dbReference>
<dbReference type="InterPro" id="IPR012340">
    <property type="entry name" value="NA-bd_OB-fold"/>
</dbReference>
<keyword evidence="2" id="KW-0677">Repeat</keyword>
<keyword evidence="5 6" id="KW-0687">Ribonucleoprotein</keyword>
<dbReference type="PANTHER" id="PTHR10724">
    <property type="entry name" value="30S RIBOSOMAL PROTEIN S1"/>
    <property type="match status" value="1"/>
</dbReference>
<feature type="domain" description="S1 motif" evidence="7">
    <location>
        <begin position="108"/>
        <end position="173"/>
    </location>
</feature>
<dbReference type="Gene3D" id="2.40.50.140">
    <property type="entry name" value="Nucleic acid-binding proteins"/>
    <property type="match status" value="6"/>
</dbReference>
<dbReference type="NCBIfam" id="TIGR00717">
    <property type="entry name" value="rpsA"/>
    <property type="match status" value="1"/>
</dbReference>
<evidence type="ECO:0000256" key="6">
    <source>
        <dbReference type="PIRNR" id="PIRNR002111"/>
    </source>
</evidence>
<comment type="caution">
    <text evidence="8">The sequence shown here is derived from an EMBL/GenBank/DDBJ whole genome shotgun (WGS) entry which is preliminary data.</text>
</comment>
<evidence type="ECO:0000259" key="7">
    <source>
        <dbReference type="PROSITE" id="PS50126"/>
    </source>
</evidence>
<evidence type="ECO:0000256" key="4">
    <source>
        <dbReference type="ARBA" id="ARBA00022980"/>
    </source>
</evidence>
<organism evidence="8 9">
    <name type="scientific">Luteolibacter flavescens</name>
    <dbReference type="NCBI Taxonomy" id="1859460"/>
    <lineage>
        <taxon>Bacteria</taxon>
        <taxon>Pseudomonadati</taxon>
        <taxon>Verrucomicrobiota</taxon>
        <taxon>Verrucomicrobiia</taxon>
        <taxon>Verrucomicrobiales</taxon>
        <taxon>Verrucomicrobiaceae</taxon>
        <taxon>Luteolibacter</taxon>
    </lineage>
</organism>
<feature type="domain" description="S1 motif" evidence="7">
    <location>
        <begin position="366"/>
        <end position="436"/>
    </location>
</feature>
<evidence type="ECO:0000256" key="2">
    <source>
        <dbReference type="ARBA" id="ARBA00022737"/>
    </source>
</evidence>
<evidence type="ECO:0000313" key="9">
    <source>
        <dbReference type="Proteomes" id="UP001207930"/>
    </source>
</evidence>
<dbReference type="SUPFAM" id="SSF50249">
    <property type="entry name" value="Nucleic acid-binding proteins"/>
    <property type="match status" value="6"/>
</dbReference>
<evidence type="ECO:0000256" key="3">
    <source>
        <dbReference type="ARBA" id="ARBA00022884"/>
    </source>
</evidence>
<dbReference type="CDD" id="cd04465">
    <property type="entry name" value="S1_RPS1_repeat_ec2_hs2"/>
    <property type="match status" value="1"/>
</dbReference>
<dbReference type="EMBL" id="JAPDDS010000022">
    <property type="protein sequence ID" value="MCW1887755.1"/>
    <property type="molecule type" value="Genomic_DNA"/>
</dbReference>
<keyword evidence="9" id="KW-1185">Reference proteome</keyword>
<dbReference type="PIRSF" id="PIRSF002111">
    <property type="entry name" value="RpsA"/>
    <property type="match status" value="1"/>
</dbReference>
<dbReference type="PROSITE" id="PS50126">
    <property type="entry name" value="S1"/>
    <property type="match status" value="6"/>
</dbReference>
<keyword evidence="3 6" id="KW-0694">RNA-binding</keyword>
<dbReference type="Pfam" id="PF00575">
    <property type="entry name" value="S1"/>
    <property type="match status" value="6"/>
</dbReference>
<sequence>MSTSVLDNPVNQELVDLIDSKFREFREGTIVKGTIIEIRPQVVLVDIGYKSEGAIPSNEFEDEEIEAGDEVEVLLERLENDEGMVVLSKEKAAHKQNWEKIVKVFQDGGLVRGKVKSVVKGGLTVNVGVEAFLPGSQVDIIPPKDLNEYVGNVYEFKIVKVNDERKNIVLSRREVIEAERAELRQHFLQSVKVGDKVTGAVKNITDFGAFVDLQGMDGLLHITDMSWGRINHPSEMLVIGQPVDVVILDVDREKERVSLGLKQMSDNPWEDIERKFPIGSNVKGKVTKLLPYGAFIELERGVEGLVHVSELSWVKRITRPSDVLELGQEIQAVVLGISIEEQKISLGVRQLEPNPWDEIEVRYPIGATIKGPVRNLTAYGAFVELEEGIDGMVHVSDMSWTRKINHPSEVLKKNDEVEAIVLSIDKANQRVSLGLKQLEDDPWSHIDERFKVGDLVKGTVAKIASFGAFISLDGDIDGLIHISQLSEDHVEKVKDVIKVGDEVEARVIKVDKVERRIGLSIKAVNYSEADLKKESASFESLRPSSEMVGLEQAFNLAAFKAEEWSPSED</sequence>
<dbReference type="SMART" id="SM00316">
    <property type="entry name" value="S1"/>
    <property type="match status" value="6"/>
</dbReference>
<protein>
    <recommendedName>
        <fullName evidence="6">30S ribosomal protein S1</fullName>
    </recommendedName>
</protein>
<reference evidence="8 9" key="1">
    <citation type="submission" date="2022-10" db="EMBL/GenBank/DDBJ databases">
        <title>Luteolibacter flavescens strain MCCC 1K03193, whole genome shotgun sequencing project.</title>
        <authorList>
            <person name="Zhao G."/>
            <person name="Shen L."/>
        </authorList>
    </citation>
    <scope>NUCLEOTIDE SEQUENCE [LARGE SCALE GENOMIC DNA]</scope>
    <source>
        <strain evidence="8 9">MCCC 1K03193</strain>
    </source>
</reference>
<evidence type="ECO:0000313" key="8">
    <source>
        <dbReference type="EMBL" id="MCW1887755.1"/>
    </source>
</evidence>
<feature type="domain" description="S1 motif" evidence="7">
    <location>
        <begin position="194"/>
        <end position="262"/>
    </location>
</feature>
<gene>
    <name evidence="8" type="primary">rpsA</name>
    <name evidence="8" type="ORF">OKA04_23660</name>
</gene>
<dbReference type="PANTHER" id="PTHR10724:SF7">
    <property type="entry name" value="SMALL RIBOSOMAL SUBUNIT PROTEIN BS1C"/>
    <property type="match status" value="1"/>
</dbReference>
<dbReference type="Proteomes" id="UP001207930">
    <property type="component" value="Unassembled WGS sequence"/>
</dbReference>
<name>A0ABT3FXL7_9BACT</name>
<evidence type="ECO:0000256" key="5">
    <source>
        <dbReference type="ARBA" id="ARBA00023274"/>
    </source>
</evidence>
<feature type="domain" description="S1 motif" evidence="7">
    <location>
        <begin position="279"/>
        <end position="349"/>
    </location>
</feature>
<keyword evidence="4 6" id="KW-0689">Ribosomal protein</keyword>
<comment type="function">
    <text evidence="6">Binds mRNA; thus facilitating recognition of the initiation point. It is needed to translate mRNA with a short Shine-Dalgarno (SD) purine-rich sequence.</text>
</comment>
<dbReference type="CDD" id="cd05688">
    <property type="entry name" value="S1_RPS1_repeat_ec3"/>
    <property type="match status" value="1"/>
</dbReference>